<evidence type="ECO:0000256" key="4">
    <source>
        <dbReference type="ARBA" id="ARBA00023163"/>
    </source>
</evidence>
<dbReference type="Gene3D" id="1.10.1740.10">
    <property type="match status" value="1"/>
</dbReference>
<organism evidence="6 7">
    <name type="scientific">Pontiella sulfatireligans</name>
    <dbReference type="NCBI Taxonomy" id="2750658"/>
    <lineage>
        <taxon>Bacteria</taxon>
        <taxon>Pseudomonadati</taxon>
        <taxon>Kiritimatiellota</taxon>
        <taxon>Kiritimatiellia</taxon>
        <taxon>Kiritimatiellales</taxon>
        <taxon>Pontiellaceae</taxon>
        <taxon>Pontiella</taxon>
    </lineage>
</organism>
<evidence type="ECO:0000256" key="2">
    <source>
        <dbReference type="ARBA" id="ARBA00023082"/>
    </source>
</evidence>
<evidence type="ECO:0000256" key="1">
    <source>
        <dbReference type="ARBA" id="ARBA00023015"/>
    </source>
</evidence>
<keyword evidence="3" id="KW-0238">DNA-binding</keyword>
<evidence type="ECO:0000313" key="6">
    <source>
        <dbReference type="EMBL" id="VGO20713.1"/>
    </source>
</evidence>
<reference evidence="6 7" key="1">
    <citation type="submission" date="2019-04" db="EMBL/GenBank/DDBJ databases">
        <authorList>
            <person name="Van Vliet M D."/>
        </authorList>
    </citation>
    <scope>NUCLEOTIDE SEQUENCE [LARGE SCALE GENOMIC DNA]</scope>
    <source>
        <strain evidence="6 7">F21</strain>
    </source>
</reference>
<accession>A0A6C2ULD6</accession>
<dbReference type="InterPro" id="IPR014284">
    <property type="entry name" value="RNA_pol_sigma-70_dom"/>
</dbReference>
<proteinExistence type="predicted"/>
<dbReference type="SUPFAM" id="SSF88946">
    <property type="entry name" value="Sigma2 domain of RNA polymerase sigma factors"/>
    <property type="match status" value="1"/>
</dbReference>
<dbReference type="PANTHER" id="PTHR43133">
    <property type="entry name" value="RNA POLYMERASE ECF-TYPE SIGMA FACTO"/>
    <property type="match status" value="1"/>
</dbReference>
<keyword evidence="7" id="KW-1185">Reference proteome</keyword>
<dbReference type="InterPro" id="IPR007627">
    <property type="entry name" value="RNA_pol_sigma70_r2"/>
</dbReference>
<keyword evidence="2" id="KW-0731">Sigma factor</keyword>
<evidence type="ECO:0000259" key="5">
    <source>
        <dbReference type="Pfam" id="PF04542"/>
    </source>
</evidence>
<dbReference type="Pfam" id="PF04542">
    <property type="entry name" value="Sigma70_r2"/>
    <property type="match status" value="1"/>
</dbReference>
<gene>
    <name evidence="6" type="ORF">SCARR_02780</name>
</gene>
<evidence type="ECO:0000256" key="3">
    <source>
        <dbReference type="ARBA" id="ARBA00023125"/>
    </source>
</evidence>
<dbReference type="AlphaFoldDB" id="A0A6C2ULD6"/>
<dbReference type="EMBL" id="CAAHFH010000002">
    <property type="protein sequence ID" value="VGO20713.1"/>
    <property type="molecule type" value="Genomic_DNA"/>
</dbReference>
<dbReference type="InterPro" id="IPR013325">
    <property type="entry name" value="RNA_pol_sigma_r2"/>
</dbReference>
<keyword evidence="4" id="KW-0804">Transcription</keyword>
<keyword evidence="1" id="KW-0805">Transcription regulation</keyword>
<sequence length="199" mass="23713">MGEEWNTRKSLLRRAKDPSDEEAWTDFVGYYENFIYHILRRMELNTEECDDLVQDILLKLWKNLKTYDAEKGRFRTWLGRVVRHAAYDYFDKVKTRRKLLEEERAMVEIIRATPASDVERLIEEEWMQYMTSFALERLHNIFSGEAINVFSLSLDGLPADEIAKQLNLTRDSVYTLKNRVKARFIKEVRAVMDEVEYNG</sequence>
<evidence type="ECO:0000313" key="7">
    <source>
        <dbReference type="Proteomes" id="UP000346198"/>
    </source>
</evidence>
<dbReference type="GO" id="GO:0006352">
    <property type="term" value="P:DNA-templated transcription initiation"/>
    <property type="evidence" value="ECO:0007669"/>
    <property type="project" value="InterPro"/>
</dbReference>
<dbReference type="PANTHER" id="PTHR43133:SF8">
    <property type="entry name" value="RNA POLYMERASE SIGMA FACTOR HI_1459-RELATED"/>
    <property type="match status" value="1"/>
</dbReference>
<dbReference type="NCBIfam" id="TIGR02937">
    <property type="entry name" value="sigma70-ECF"/>
    <property type="match status" value="1"/>
</dbReference>
<dbReference type="GO" id="GO:0016987">
    <property type="term" value="F:sigma factor activity"/>
    <property type="evidence" value="ECO:0007669"/>
    <property type="project" value="UniProtKB-KW"/>
</dbReference>
<dbReference type="InterPro" id="IPR039425">
    <property type="entry name" value="RNA_pol_sigma-70-like"/>
</dbReference>
<protein>
    <recommendedName>
        <fullName evidence="5">RNA polymerase sigma-70 region 2 domain-containing protein</fullName>
    </recommendedName>
</protein>
<dbReference type="GO" id="GO:0003677">
    <property type="term" value="F:DNA binding"/>
    <property type="evidence" value="ECO:0007669"/>
    <property type="project" value="UniProtKB-KW"/>
</dbReference>
<feature type="domain" description="RNA polymerase sigma-70 region 2" evidence="5">
    <location>
        <begin position="28"/>
        <end position="92"/>
    </location>
</feature>
<dbReference type="Proteomes" id="UP000346198">
    <property type="component" value="Unassembled WGS sequence"/>
</dbReference>
<name>A0A6C2ULD6_9BACT</name>